<name>A0A5C8EFK8_9SPIR</name>
<keyword evidence="3" id="KW-0732">Signal</keyword>
<dbReference type="PANTHER" id="PTHR12283">
    <property type="entry name" value="GLUTAMINYL-PEPTIDE CYCLOTRANSFERASE"/>
    <property type="match status" value="1"/>
</dbReference>
<feature type="chain" id="PRO_5023134670" evidence="3">
    <location>
        <begin position="23"/>
        <end position="318"/>
    </location>
</feature>
<accession>A0A5C8EFK8</accession>
<sequence length="318" mass="36895">MRYIFILTIISMLLYSCKDADASPSKNNKFYFNPTNAYNYIKKQVDFGARVYGSEAHKNARIFFKEEMKSMGYKVFTHNFEAPYIKGRKGENIYAFLKGEIEEYIIIASHYDSRSVAEKDKKIENRNKPIDGANDGASSSGVLLELMNSLKNEKLHYGICFILFDLEDDGNLFYNNGNGLTETDWIQGSIAFVNDKILEKEKIEKIKFGVLLDMVGAYNAKFKYESLAYAYYPNIYDKIWEYAKSLGFGNYFINEHYGIITDDHIPFIMNKIPFIDIIDMDYKYHHTSEDTIDKIDIKTLEAIGFTIEYILKNADKIF</sequence>
<dbReference type="SUPFAM" id="SSF53187">
    <property type="entry name" value="Zn-dependent exopeptidases"/>
    <property type="match status" value="1"/>
</dbReference>
<evidence type="ECO:0000313" key="5">
    <source>
        <dbReference type="EMBL" id="TXJ36555.1"/>
    </source>
</evidence>
<gene>
    <name evidence="5" type="ORF">EPJ81_09405</name>
</gene>
<reference evidence="5 6" key="1">
    <citation type="journal article" date="1992" name="Lakartidningen">
        <title>[Penicillin V and not amoxicillin is the first choice preparation in acute otitis].</title>
        <authorList>
            <person name="Kamme C."/>
            <person name="Lundgren K."/>
            <person name="Prellner K."/>
        </authorList>
    </citation>
    <scope>NUCLEOTIDE SEQUENCE [LARGE SCALE GENOMIC DNA]</scope>
    <source>
        <strain evidence="5 6">PC3997IV</strain>
    </source>
</reference>
<dbReference type="Proteomes" id="UP000325002">
    <property type="component" value="Unassembled WGS sequence"/>
</dbReference>
<feature type="domain" description="Peptidase M28" evidence="4">
    <location>
        <begin position="92"/>
        <end position="309"/>
    </location>
</feature>
<evidence type="ECO:0000256" key="1">
    <source>
        <dbReference type="ARBA" id="ARBA00022679"/>
    </source>
</evidence>
<dbReference type="InterPro" id="IPR007484">
    <property type="entry name" value="Peptidase_M28"/>
</dbReference>
<organism evidence="5 6">
    <name type="scientific">Brachyspira aalborgi</name>
    <dbReference type="NCBI Taxonomy" id="29522"/>
    <lineage>
        <taxon>Bacteria</taxon>
        <taxon>Pseudomonadati</taxon>
        <taxon>Spirochaetota</taxon>
        <taxon>Spirochaetia</taxon>
        <taxon>Brachyspirales</taxon>
        <taxon>Brachyspiraceae</taxon>
        <taxon>Brachyspira</taxon>
    </lineage>
</organism>
<dbReference type="GO" id="GO:0008270">
    <property type="term" value="F:zinc ion binding"/>
    <property type="evidence" value="ECO:0007669"/>
    <property type="project" value="TreeGrafter"/>
</dbReference>
<keyword evidence="1" id="KW-0808">Transferase</keyword>
<protein>
    <submittedName>
        <fullName evidence="5">M28 family peptidase</fullName>
    </submittedName>
</protein>
<evidence type="ECO:0000259" key="4">
    <source>
        <dbReference type="Pfam" id="PF04389"/>
    </source>
</evidence>
<keyword evidence="2" id="KW-0012">Acyltransferase</keyword>
<evidence type="ECO:0000256" key="3">
    <source>
        <dbReference type="SAM" id="SignalP"/>
    </source>
</evidence>
<comment type="caution">
    <text evidence="5">The sequence shown here is derived from an EMBL/GenBank/DDBJ whole genome shotgun (WGS) entry which is preliminary data.</text>
</comment>
<dbReference type="RefSeq" id="WP_147778626.1">
    <property type="nucleotide sequence ID" value="NZ_SAYD01000021.1"/>
</dbReference>
<dbReference type="GO" id="GO:0016603">
    <property type="term" value="F:glutaminyl-peptide cyclotransferase activity"/>
    <property type="evidence" value="ECO:0007669"/>
    <property type="project" value="TreeGrafter"/>
</dbReference>
<proteinExistence type="predicted"/>
<dbReference type="PANTHER" id="PTHR12283:SF6">
    <property type="entry name" value="GLUTAMINYL-PEPTIDE CYCLOTRANSFERASE-RELATED"/>
    <property type="match status" value="1"/>
</dbReference>
<dbReference type="EMBL" id="SAYD01000021">
    <property type="protein sequence ID" value="TXJ36555.1"/>
    <property type="molecule type" value="Genomic_DNA"/>
</dbReference>
<evidence type="ECO:0000313" key="6">
    <source>
        <dbReference type="Proteomes" id="UP000325002"/>
    </source>
</evidence>
<dbReference type="Pfam" id="PF04389">
    <property type="entry name" value="Peptidase_M28"/>
    <property type="match status" value="1"/>
</dbReference>
<evidence type="ECO:0000256" key="2">
    <source>
        <dbReference type="ARBA" id="ARBA00023315"/>
    </source>
</evidence>
<feature type="signal peptide" evidence="3">
    <location>
        <begin position="1"/>
        <end position="22"/>
    </location>
</feature>
<dbReference type="AlphaFoldDB" id="A0A5C8EFK8"/>
<dbReference type="PROSITE" id="PS51257">
    <property type="entry name" value="PROKAR_LIPOPROTEIN"/>
    <property type="match status" value="1"/>
</dbReference>
<dbReference type="InterPro" id="IPR040234">
    <property type="entry name" value="QC/QCL"/>
</dbReference>
<dbReference type="Gene3D" id="3.40.630.10">
    <property type="entry name" value="Zn peptidases"/>
    <property type="match status" value="1"/>
</dbReference>